<feature type="region of interest" description="Disordered" evidence="1">
    <location>
        <begin position="193"/>
        <end position="247"/>
    </location>
</feature>
<reference evidence="3" key="1">
    <citation type="submission" date="2021-01" db="EMBL/GenBank/DDBJ databases">
        <authorList>
            <person name="Lovell J.T."/>
            <person name="Bentley N."/>
            <person name="Bhattarai G."/>
            <person name="Jenkins J.W."/>
            <person name="Sreedasyam A."/>
            <person name="Alarcon Y."/>
            <person name="Bock C."/>
            <person name="Boston L."/>
            <person name="Carlson J."/>
            <person name="Cervantes K."/>
            <person name="Clermont K."/>
            <person name="Krom N."/>
            <person name="Kubenka K."/>
            <person name="Mamidi S."/>
            <person name="Mattison C."/>
            <person name="Monteros M."/>
            <person name="Pisani C."/>
            <person name="Plott C."/>
            <person name="Rajasekar S."/>
            <person name="Rhein H.S."/>
            <person name="Rohla C."/>
            <person name="Song M."/>
            <person name="Hilaire R.S."/>
            <person name="Shu S."/>
            <person name="Wells L."/>
            <person name="Wang X."/>
            <person name="Webber J."/>
            <person name="Heerema R.J."/>
            <person name="Klein P."/>
            <person name="Conner P."/>
            <person name="Grauke L."/>
            <person name="Grimwood J."/>
            <person name="Schmutz J."/>
            <person name="Randall J.J."/>
        </authorList>
    </citation>
    <scope>NUCLEOTIDE SEQUENCE</scope>
    <source>
        <tissue evidence="3">Leaf</tissue>
    </source>
</reference>
<feature type="transmembrane region" description="Helical" evidence="2">
    <location>
        <begin position="56"/>
        <end position="79"/>
    </location>
</feature>
<evidence type="ECO:0000313" key="4">
    <source>
        <dbReference type="Proteomes" id="UP000811246"/>
    </source>
</evidence>
<dbReference type="AlphaFoldDB" id="A0A922A136"/>
<feature type="compositionally biased region" description="Polar residues" evidence="1">
    <location>
        <begin position="143"/>
        <end position="165"/>
    </location>
</feature>
<feature type="compositionally biased region" description="Basic and acidic residues" evidence="1">
    <location>
        <begin position="219"/>
        <end position="247"/>
    </location>
</feature>
<evidence type="ECO:0000256" key="1">
    <source>
        <dbReference type="SAM" id="MobiDB-lite"/>
    </source>
</evidence>
<evidence type="ECO:0000313" key="3">
    <source>
        <dbReference type="EMBL" id="KAG6672874.1"/>
    </source>
</evidence>
<sequence>MSTLFSGPGSLSALLFIYLFSRLSESAFALCKISALEHKFGRKKMPCSKEEALVRLFYNVSSFFHLLFLFLYCSTLLLLKLFHFLGSNTLIQRNENGYEYHFLSEEEEEEEERYVHHAECTEKDDHLVADIIHGGEAVVSLSSQSQRSNTLSEEFVTPSETLSVHESSRGSESEDEVEDVFVEELLPTRDINDADSVLLKSNPNQSRPTTSMPTSINLRKSELDQDKDKNPDHEDHHFRSTERKDKEFLIFEPPKSETRKFLVQEKDDDDHDEIFGDSCTDVGSTSKSSSEWRSSINCRDSGTEDPFSSSSRRSCPKWESYTVFQKYDEEMTFLDRISAQKLHETESLRSIQVCSRSISQRIVHKFATMNKRPPAASDIRQNPYQELEAAYVAQICLTWEALNWNYKYFQQKRASRQDLDPGCPAHVAQEFQQFQVLLQRYVENEPYEQGRRPEVYARMRLLAPKLLSVPEYRDSEDDQKQDGFGSRISSAEFLTIMEDGIRTFMNFLKADKQKPCQIISAFFRRNRKGSIDPTLLNLMKKVNQKKKTKLKDLRGAWKCLRKRRLKVDEEMEILMGLIDLKVVSRVLRMKEISEEQMHWCEEKMSKVGILEGKLQRDSSTLFFPAH</sequence>
<evidence type="ECO:0008006" key="5">
    <source>
        <dbReference type="Google" id="ProtNLM"/>
    </source>
</evidence>
<dbReference type="InterPro" id="IPR012870">
    <property type="entry name" value="DUF1666"/>
</dbReference>
<evidence type="ECO:0000256" key="2">
    <source>
        <dbReference type="SAM" id="Phobius"/>
    </source>
</evidence>
<name>A0A922A136_CARIL</name>
<feature type="region of interest" description="Disordered" evidence="1">
    <location>
        <begin position="272"/>
        <end position="314"/>
    </location>
</feature>
<feature type="compositionally biased region" description="Low complexity" evidence="1">
    <location>
        <begin position="284"/>
        <end position="295"/>
    </location>
</feature>
<dbReference type="PANTHER" id="PTHR46702">
    <property type="entry name" value="DNA LIGASE (DUF1666)-RELATED"/>
    <property type="match status" value="1"/>
</dbReference>
<dbReference type="Proteomes" id="UP000811246">
    <property type="component" value="Chromosome 16"/>
</dbReference>
<organism evidence="3 4">
    <name type="scientific">Carya illinoinensis</name>
    <name type="common">Pecan</name>
    <dbReference type="NCBI Taxonomy" id="32201"/>
    <lineage>
        <taxon>Eukaryota</taxon>
        <taxon>Viridiplantae</taxon>
        <taxon>Streptophyta</taxon>
        <taxon>Embryophyta</taxon>
        <taxon>Tracheophyta</taxon>
        <taxon>Spermatophyta</taxon>
        <taxon>Magnoliopsida</taxon>
        <taxon>eudicotyledons</taxon>
        <taxon>Gunneridae</taxon>
        <taxon>Pentapetalae</taxon>
        <taxon>rosids</taxon>
        <taxon>fabids</taxon>
        <taxon>Fagales</taxon>
        <taxon>Juglandaceae</taxon>
        <taxon>Carya</taxon>
    </lineage>
</organism>
<dbReference type="EMBL" id="CM031840">
    <property type="protein sequence ID" value="KAG6672874.1"/>
    <property type="molecule type" value="Genomic_DNA"/>
</dbReference>
<feature type="region of interest" description="Disordered" evidence="1">
    <location>
        <begin position="143"/>
        <end position="178"/>
    </location>
</feature>
<keyword evidence="2" id="KW-1133">Transmembrane helix</keyword>
<feature type="compositionally biased region" description="Polar residues" evidence="1">
    <location>
        <begin position="199"/>
        <end position="218"/>
    </location>
</feature>
<comment type="caution">
    <text evidence="3">The sequence shown here is derived from an EMBL/GenBank/DDBJ whole genome shotgun (WGS) entry which is preliminary data.</text>
</comment>
<gene>
    <name evidence="3" type="ORF">I3842_16G080300</name>
</gene>
<dbReference type="PANTHER" id="PTHR46702:SF2">
    <property type="entry name" value="DNA LIGASE (DUF1666)"/>
    <property type="match status" value="1"/>
</dbReference>
<feature type="transmembrane region" description="Helical" evidence="2">
    <location>
        <begin position="12"/>
        <end position="35"/>
    </location>
</feature>
<keyword evidence="2" id="KW-0472">Membrane</keyword>
<proteinExistence type="predicted"/>
<accession>A0A922A136</accession>
<dbReference type="Pfam" id="PF07891">
    <property type="entry name" value="DUF1666"/>
    <property type="match status" value="1"/>
</dbReference>
<keyword evidence="2" id="KW-0812">Transmembrane</keyword>
<protein>
    <recommendedName>
        <fullName evidence="5">Ribosomal protein L34Ae</fullName>
    </recommendedName>
</protein>
<feature type="compositionally biased region" description="Polar residues" evidence="1">
    <location>
        <begin position="296"/>
        <end position="313"/>
    </location>
</feature>